<comment type="catalytic activity">
    <reaction evidence="1 8">
        <text>3-dehydroquinate = 3-dehydroshikimate + H2O</text>
        <dbReference type="Rhea" id="RHEA:21096"/>
        <dbReference type="ChEBI" id="CHEBI:15377"/>
        <dbReference type="ChEBI" id="CHEBI:16630"/>
        <dbReference type="ChEBI" id="CHEBI:32364"/>
        <dbReference type="EC" id="4.2.1.10"/>
    </reaction>
</comment>
<dbReference type="GO" id="GO:0008652">
    <property type="term" value="P:amino acid biosynthetic process"/>
    <property type="evidence" value="ECO:0007669"/>
    <property type="project" value="UniProtKB-KW"/>
</dbReference>
<dbReference type="Gene3D" id="3.40.50.9100">
    <property type="entry name" value="Dehydroquinase, class II"/>
    <property type="match status" value="1"/>
</dbReference>
<dbReference type="NCBIfam" id="NF003804">
    <property type="entry name" value="PRK05395.1-1"/>
    <property type="match status" value="1"/>
</dbReference>
<dbReference type="GO" id="GO:0009423">
    <property type="term" value="P:chorismate biosynthetic process"/>
    <property type="evidence" value="ECO:0007669"/>
    <property type="project" value="UniProtKB-UniRule"/>
</dbReference>
<gene>
    <name evidence="8 12" type="primary">aroQ</name>
    <name evidence="12" type="ORF">ISR29_05085</name>
</gene>
<evidence type="ECO:0000256" key="8">
    <source>
        <dbReference type="HAMAP-Rule" id="MF_00169"/>
    </source>
</evidence>
<proteinExistence type="inferred from homology"/>
<evidence type="ECO:0000256" key="7">
    <source>
        <dbReference type="ARBA" id="ARBA00023239"/>
    </source>
</evidence>
<organism evidence="12 13">
    <name type="scientific">SAR86 cluster bacterium</name>
    <dbReference type="NCBI Taxonomy" id="2030880"/>
    <lineage>
        <taxon>Bacteria</taxon>
        <taxon>Pseudomonadati</taxon>
        <taxon>Pseudomonadota</taxon>
        <taxon>Gammaproteobacteria</taxon>
        <taxon>SAR86 cluster</taxon>
    </lineage>
</organism>
<comment type="similarity">
    <text evidence="4 8">Belongs to the type-II 3-dehydroquinase family.</text>
</comment>
<dbReference type="Pfam" id="PF01220">
    <property type="entry name" value="DHquinase_II"/>
    <property type="match status" value="1"/>
</dbReference>
<dbReference type="InterPro" id="IPR001874">
    <property type="entry name" value="DHquinase_II"/>
</dbReference>
<dbReference type="NCBIfam" id="NF003805">
    <property type="entry name" value="PRK05395.1-2"/>
    <property type="match status" value="1"/>
</dbReference>
<comment type="function">
    <text evidence="2 8">Catalyzes a trans-dehydration via an enolate intermediate.</text>
</comment>
<reference evidence="12" key="1">
    <citation type="submission" date="2020-10" db="EMBL/GenBank/DDBJ databases">
        <title>Microbiome of the Black Sea water column analyzed by genome centric metagenomics.</title>
        <authorList>
            <person name="Cabello-Yeves P.J."/>
            <person name="Callieri C."/>
            <person name="Picazo A."/>
            <person name="Mehrshad M."/>
            <person name="Haro-Moreno J.M."/>
            <person name="Roda-Garcia J."/>
            <person name="Dzembekova N."/>
            <person name="Slabakova V."/>
            <person name="Slabakova N."/>
            <person name="Moncheva S."/>
            <person name="Rodriguez-Valera F."/>
        </authorList>
    </citation>
    <scope>NUCLEOTIDE SEQUENCE</scope>
    <source>
        <strain evidence="12">BS30m-G43</strain>
    </source>
</reference>
<dbReference type="Proteomes" id="UP000705230">
    <property type="component" value="Unassembled WGS sequence"/>
</dbReference>
<dbReference type="AlphaFoldDB" id="A0A937M2P8"/>
<dbReference type="GO" id="GO:0009073">
    <property type="term" value="P:aromatic amino acid family biosynthetic process"/>
    <property type="evidence" value="ECO:0007669"/>
    <property type="project" value="UniProtKB-KW"/>
</dbReference>
<evidence type="ECO:0000256" key="3">
    <source>
        <dbReference type="ARBA" id="ARBA00004902"/>
    </source>
</evidence>
<dbReference type="InterPro" id="IPR018509">
    <property type="entry name" value="DHquinase_II_CS"/>
</dbReference>
<dbReference type="NCBIfam" id="NF003807">
    <property type="entry name" value="PRK05395.1-4"/>
    <property type="match status" value="1"/>
</dbReference>
<dbReference type="SUPFAM" id="SSF52304">
    <property type="entry name" value="Type II 3-dehydroquinate dehydratase"/>
    <property type="match status" value="1"/>
</dbReference>
<evidence type="ECO:0000256" key="5">
    <source>
        <dbReference type="ARBA" id="ARBA00011193"/>
    </source>
</evidence>
<dbReference type="EMBL" id="JADHSG010000007">
    <property type="protein sequence ID" value="MBL6903558.1"/>
    <property type="molecule type" value="Genomic_DNA"/>
</dbReference>
<dbReference type="PIRSF" id="PIRSF001399">
    <property type="entry name" value="DHquinase_II"/>
    <property type="match status" value="1"/>
</dbReference>
<feature type="binding site" evidence="8 10">
    <location>
        <position position="74"/>
    </location>
    <ligand>
        <name>substrate</name>
    </ligand>
</feature>
<evidence type="ECO:0000256" key="4">
    <source>
        <dbReference type="ARBA" id="ARBA00011037"/>
    </source>
</evidence>
<evidence type="ECO:0000256" key="6">
    <source>
        <dbReference type="ARBA" id="ARBA00012060"/>
    </source>
</evidence>
<feature type="active site" description="Proton acceptor" evidence="8 9">
    <location>
        <position position="22"/>
    </location>
</feature>
<evidence type="ECO:0000256" key="1">
    <source>
        <dbReference type="ARBA" id="ARBA00001864"/>
    </source>
</evidence>
<sequence>MKMLLLNGPNLNLLGKREADIYGNMTLDELNSKLIKIAEDNGCSLDALQSNAEHVLINAIHEAPNSSIDVILINPAAYTHTSIALRDALLGVKIPFFEIHISDIFSREEFRHKSFFSDIAENVFSGMGIDGYEQAIMEAISKFKRL</sequence>
<evidence type="ECO:0000256" key="2">
    <source>
        <dbReference type="ARBA" id="ARBA00003924"/>
    </source>
</evidence>
<comment type="caution">
    <text evidence="12">The sequence shown here is derived from an EMBL/GenBank/DDBJ whole genome shotgun (WGS) entry which is preliminary data.</text>
</comment>
<feature type="binding site" evidence="8 10">
    <location>
        <position position="111"/>
    </location>
    <ligand>
        <name>substrate</name>
    </ligand>
</feature>
<evidence type="ECO:0000313" key="13">
    <source>
        <dbReference type="Proteomes" id="UP000705230"/>
    </source>
</evidence>
<name>A0A937M2P8_9GAMM</name>
<evidence type="ECO:0000313" key="12">
    <source>
        <dbReference type="EMBL" id="MBL6903558.1"/>
    </source>
</evidence>
<feature type="site" description="Transition state stabilizer" evidence="8 11">
    <location>
        <position position="17"/>
    </location>
</feature>
<evidence type="ECO:0000256" key="10">
    <source>
        <dbReference type="PIRSR" id="PIRSR001399-2"/>
    </source>
</evidence>
<accession>A0A937M2P8</accession>
<feature type="binding site" evidence="8 10">
    <location>
        <position position="87"/>
    </location>
    <ligand>
        <name>substrate</name>
    </ligand>
</feature>
<protein>
    <recommendedName>
        <fullName evidence="6 8">3-dehydroquinate dehydratase</fullName>
        <shortName evidence="8">3-dehydroquinase</shortName>
        <ecNumber evidence="6 8">4.2.1.10</ecNumber>
    </recommendedName>
    <alternativeName>
        <fullName evidence="8">Type II DHQase</fullName>
    </alternativeName>
</protein>
<keyword evidence="8" id="KW-0057">Aromatic amino acid biosynthesis</keyword>
<keyword evidence="7 8" id="KW-0456">Lyase</keyword>
<dbReference type="NCBIfam" id="TIGR01088">
    <property type="entry name" value="aroQ"/>
    <property type="match status" value="1"/>
</dbReference>
<feature type="active site" description="Proton donor" evidence="8 9">
    <location>
        <position position="100"/>
    </location>
</feature>
<keyword evidence="8" id="KW-0028">Amino-acid biosynthesis</keyword>
<feature type="binding site" evidence="8 10">
    <location>
        <begin position="101"/>
        <end position="102"/>
    </location>
    <ligand>
        <name>substrate</name>
    </ligand>
</feature>
<dbReference type="GO" id="GO:0019631">
    <property type="term" value="P:quinate catabolic process"/>
    <property type="evidence" value="ECO:0007669"/>
    <property type="project" value="TreeGrafter"/>
</dbReference>
<dbReference type="GO" id="GO:0003855">
    <property type="term" value="F:3-dehydroquinate dehydratase activity"/>
    <property type="evidence" value="ECO:0007669"/>
    <property type="project" value="UniProtKB-UniRule"/>
</dbReference>
<dbReference type="EC" id="4.2.1.10" evidence="6 8"/>
<dbReference type="PROSITE" id="PS01029">
    <property type="entry name" value="DEHYDROQUINASE_II"/>
    <property type="match status" value="1"/>
</dbReference>
<dbReference type="PANTHER" id="PTHR21272">
    <property type="entry name" value="CATABOLIC 3-DEHYDROQUINASE"/>
    <property type="match status" value="1"/>
</dbReference>
<comment type="subunit">
    <text evidence="5 8">Homododecamer.</text>
</comment>
<feature type="binding site" evidence="8 10">
    <location>
        <position position="80"/>
    </location>
    <ligand>
        <name>substrate</name>
    </ligand>
</feature>
<dbReference type="InterPro" id="IPR036441">
    <property type="entry name" value="DHquinase_II_sf"/>
</dbReference>
<evidence type="ECO:0000256" key="11">
    <source>
        <dbReference type="PIRSR" id="PIRSR001399-3"/>
    </source>
</evidence>
<comment type="pathway">
    <text evidence="3 8">Metabolic intermediate biosynthesis; chorismate biosynthesis; chorismate from D-erythrose 4-phosphate and phosphoenolpyruvate: step 3/7.</text>
</comment>
<dbReference type="CDD" id="cd00466">
    <property type="entry name" value="DHQase_II"/>
    <property type="match status" value="1"/>
</dbReference>
<dbReference type="HAMAP" id="MF_00169">
    <property type="entry name" value="AroQ"/>
    <property type="match status" value="1"/>
</dbReference>
<evidence type="ECO:0000256" key="9">
    <source>
        <dbReference type="PIRSR" id="PIRSR001399-1"/>
    </source>
</evidence>
<dbReference type="PANTHER" id="PTHR21272:SF3">
    <property type="entry name" value="CATABOLIC 3-DEHYDROQUINASE"/>
    <property type="match status" value="1"/>
</dbReference>